<feature type="compositionally biased region" description="Polar residues" evidence="10">
    <location>
        <begin position="800"/>
        <end position="812"/>
    </location>
</feature>
<keyword evidence="7" id="KW-0393">Immunoglobulin domain</keyword>
<evidence type="ECO:0000256" key="7">
    <source>
        <dbReference type="ARBA" id="ARBA00023319"/>
    </source>
</evidence>
<comment type="catalytic activity">
    <reaction evidence="8">
        <text>L-threonyl-[protein] + ATP = O-phospho-L-threonyl-[protein] + ADP + H(+)</text>
        <dbReference type="Rhea" id="RHEA:46608"/>
        <dbReference type="Rhea" id="RHEA-COMP:11060"/>
        <dbReference type="Rhea" id="RHEA-COMP:11605"/>
        <dbReference type="ChEBI" id="CHEBI:15378"/>
        <dbReference type="ChEBI" id="CHEBI:30013"/>
        <dbReference type="ChEBI" id="CHEBI:30616"/>
        <dbReference type="ChEBI" id="CHEBI:61977"/>
        <dbReference type="ChEBI" id="CHEBI:456216"/>
        <dbReference type="EC" id="2.7.11.1"/>
    </reaction>
</comment>
<dbReference type="SMART" id="SM00811">
    <property type="entry name" value="Alpha_kinase"/>
    <property type="match status" value="1"/>
</dbReference>
<dbReference type="SUPFAM" id="SSF56112">
    <property type="entry name" value="Protein kinase-like (PK-like)"/>
    <property type="match status" value="1"/>
</dbReference>
<dbReference type="InterPro" id="IPR011009">
    <property type="entry name" value="Kinase-like_dom_sf"/>
</dbReference>
<feature type="region of interest" description="Disordered" evidence="10">
    <location>
        <begin position="1359"/>
        <end position="1391"/>
    </location>
</feature>
<feature type="compositionally biased region" description="Basic residues" evidence="10">
    <location>
        <begin position="848"/>
        <end position="863"/>
    </location>
</feature>
<dbReference type="Gene3D" id="3.20.200.10">
    <property type="entry name" value="MHCK/EF2 kinase"/>
    <property type="match status" value="1"/>
</dbReference>
<name>A0A3B3YYY5_9TELE</name>
<dbReference type="PANTHER" id="PTHR47091:SF2">
    <property type="entry name" value="ALPHA-PROTEIN KINASE 2"/>
    <property type="match status" value="1"/>
</dbReference>
<dbReference type="EC" id="2.7.11.1" evidence="2"/>
<comment type="similarity">
    <text evidence="1">Belongs to the protein kinase superfamily. Alpha-type protein kinase family. ALPK subfamily.</text>
</comment>
<keyword evidence="14" id="KW-1185">Reference proteome</keyword>
<dbReference type="SUPFAM" id="SSF48726">
    <property type="entry name" value="Immunoglobulin"/>
    <property type="match status" value="1"/>
</dbReference>
<sequence length="1391" mass="152871">MDPSQLSTNDPEWSAEPFTDNQTGAQVHEPDTETLPVLSIPDENDTINISTDKKLPDSDSLSYSSCSMSLCLESSQKSAFIGPCCMDPLEPESEAVPPLPDPCSDSIPALSSTTELCVEPETSPMCCLKNKLSPTESKNLDSVEVPAPLSDLYIFESDMRDFILTNITNPHRTTHPEYQSTLQSGVGKADQDSDAHVPMCYLEGIKTQCQSGFTEEQVSENNMSEASQCGELQAPAVDAWEVDWVSESDVRFVKAEVTALTLQRQHSVSPAELWMDACQYLTGEDAEDKEVVNHQALSDSLRESDYSPGDNRRVGWSPVERWSSVDSWASALSDWTGVIEDPPEEITAAFAEIGAEIDALTQALQEVTTHLEPETLRDDLRPTEVEERQQAMGVQDQPLKTPDIPESLIPSEQSCLSLCLDASRPELRDRGASQSVEPLRTCGGELEAEELLSSQAESSSCSALQNTPAGLFSVGADSDVGMIEVTLNAGTVSLGCLDLPRLDRCSKIFEQDLFSSEENRPIELKITEDVDLNTHRDLALKEVFGDVLCKGSVTEEQITGDKSRTDLSIFSAHKPEADIPTNVSFNTFLDPVGGSQVESGSPELIMCLAPLSGNSALDCRTSSSLEGSQSCTETYLSDSIRCGHVRDCTPFPTLGGTTDKQFLESHEELIHTKQNTTNTDEKFSPDELQDLQVEDTVWPFLSAPDEIRDFSTDLERFTVFPGDCLFISEKDHVACITLNLNDPFIPWISEPVFTAAESEQTQLKMPHKTSKNPSDSKTRSKKDKSSGHHHGTQAAKKPESTSQHVSKQQESHLATGENHVIENIEAGLEAKEDKLVMETSVGTEKGTGKPHGKKKKKHGHKTSAKHETEASVDAEHGAKPKSAKGKVDMFEGIKAGKVQRDENQSVVVEAKTQQPEDKAPQKAPHLSDLQELTNDDVIKKRRVSGDKFGKILSVLESKLSKTDTLLKAKGEETQAEITAVQKKAHGEGVKQKIPPKEDPKVVEPIQVESVSGDPQSMCLWCQFAGVHSDYTVTWSRDGAPLAQINRSAGDESRVSVIIANASHKDLGKYECQFSCSHGSVYLDYVLTYEVLSEIVIPASPKIISTMPEELCSEEEDAHCSRLLFKDDFLSDQYFGENHPISILTEKVHFGEGMHRRAFRTKLKAGQIPLLVPGHSCVLKVHNAISYGTNNNDDLLQKNFHLAVEECQVQNTAREYIKAYTSAAQSVETFGDVPEIIPIYLVHRPSNDIPYATLEEELIGDFVKYSVKDGKEINVMRRDSEAGQKCCAFQHWVYHSTEGNLLVTDMQGVGMKLTDVGIATCKKGYKGFKGNCATSFIDQFKALHQCNKYCEILGLKSLQPKPKKVSAAPKPKPPPPAIPKKKTFGPTVKNKS</sequence>
<feature type="region of interest" description="Disordered" evidence="10">
    <location>
        <begin position="758"/>
        <end position="818"/>
    </location>
</feature>
<dbReference type="Pfam" id="PF07679">
    <property type="entry name" value="I-set"/>
    <property type="match status" value="1"/>
</dbReference>
<reference evidence="13" key="1">
    <citation type="submission" date="2025-08" db="UniProtKB">
        <authorList>
            <consortium name="Ensembl"/>
        </authorList>
    </citation>
    <scope>IDENTIFICATION</scope>
</reference>
<organism evidence="13 14">
    <name type="scientific">Poecilia mexicana</name>
    <dbReference type="NCBI Taxonomy" id="48701"/>
    <lineage>
        <taxon>Eukaryota</taxon>
        <taxon>Metazoa</taxon>
        <taxon>Chordata</taxon>
        <taxon>Craniata</taxon>
        <taxon>Vertebrata</taxon>
        <taxon>Euteleostomi</taxon>
        <taxon>Actinopterygii</taxon>
        <taxon>Neopterygii</taxon>
        <taxon>Teleostei</taxon>
        <taxon>Neoteleostei</taxon>
        <taxon>Acanthomorphata</taxon>
        <taxon>Ovalentaria</taxon>
        <taxon>Atherinomorphae</taxon>
        <taxon>Cyprinodontiformes</taxon>
        <taxon>Poeciliidae</taxon>
        <taxon>Poeciliinae</taxon>
        <taxon>Poecilia</taxon>
    </lineage>
</organism>
<dbReference type="PANTHER" id="PTHR47091">
    <property type="entry name" value="ALPHA-PROTEIN KINASE 2-RELATED"/>
    <property type="match status" value="1"/>
</dbReference>
<dbReference type="GeneID" id="106918651"/>
<dbReference type="Pfam" id="PF02816">
    <property type="entry name" value="Alpha_kinase"/>
    <property type="match status" value="1"/>
</dbReference>
<dbReference type="GO" id="GO:0004674">
    <property type="term" value="F:protein serine/threonine kinase activity"/>
    <property type="evidence" value="ECO:0007669"/>
    <property type="project" value="UniProtKB-KW"/>
</dbReference>
<evidence type="ECO:0000313" key="14">
    <source>
        <dbReference type="Proteomes" id="UP000261480"/>
    </source>
</evidence>
<evidence type="ECO:0000256" key="10">
    <source>
        <dbReference type="SAM" id="MobiDB-lite"/>
    </source>
</evidence>
<dbReference type="InterPro" id="IPR007110">
    <property type="entry name" value="Ig-like_dom"/>
</dbReference>
<dbReference type="STRING" id="48701.ENSPMEP00000032597"/>
<dbReference type="Gene3D" id="2.60.40.10">
    <property type="entry name" value="Immunoglobulins"/>
    <property type="match status" value="1"/>
</dbReference>
<feature type="domain" description="Alpha-type protein kinase" evidence="12">
    <location>
        <begin position="1125"/>
        <end position="1357"/>
    </location>
</feature>
<keyword evidence="4" id="KW-0808">Transferase</keyword>
<evidence type="ECO:0000256" key="9">
    <source>
        <dbReference type="ARBA" id="ARBA00048679"/>
    </source>
</evidence>
<proteinExistence type="inferred from homology"/>
<evidence type="ECO:0000256" key="3">
    <source>
        <dbReference type="ARBA" id="ARBA00022527"/>
    </source>
</evidence>
<dbReference type="InterPro" id="IPR004166">
    <property type="entry name" value="a-kinase_dom"/>
</dbReference>
<feature type="region of interest" description="Disordered" evidence="10">
    <location>
        <begin position="1"/>
        <end position="58"/>
    </location>
</feature>
<keyword evidence="5" id="KW-0418">Kinase</keyword>
<evidence type="ECO:0000313" key="13">
    <source>
        <dbReference type="Ensembl" id="ENSPMEP00000032597.1"/>
    </source>
</evidence>
<keyword evidence="6" id="KW-1015">Disulfide bond</keyword>
<reference evidence="13" key="2">
    <citation type="submission" date="2025-09" db="UniProtKB">
        <authorList>
            <consortium name="Ensembl"/>
        </authorList>
    </citation>
    <scope>IDENTIFICATION</scope>
</reference>
<evidence type="ECO:0000256" key="5">
    <source>
        <dbReference type="ARBA" id="ARBA00022777"/>
    </source>
</evidence>
<dbReference type="KEGG" id="pmei:106918651"/>
<feature type="domain" description="Ig-like" evidence="11">
    <location>
        <begin position="999"/>
        <end position="1087"/>
    </location>
</feature>
<feature type="compositionally biased region" description="Polar residues" evidence="10">
    <location>
        <begin position="1"/>
        <end position="11"/>
    </location>
</feature>
<evidence type="ECO:0000256" key="6">
    <source>
        <dbReference type="ARBA" id="ARBA00023157"/>
    </source>
</evidence>
<evidence type="ECO:0000259" key="11">
    <source>
        <dbReference type="PROSITE" id="PS50835"/>
    </source>
</evidence>
<evidence type="ECO:0000259" key="12">
    <source>
        <dbReference type="PROSITE" id="PS51158"/>
    </source>
</evidence>
<accession>A0A3B3YYY5</accession>
<dbReference type="OrthoDB" id="301415at2759"/>
<evidence type="ECO:0000256" key="1">
    <source>
        <dbReference type="ARBA" id="ARBA00008651"/>
    </source>
</evidence>
<feature type="compositionally biased region" description="Basic and acidic residues" evidence="10">
    <location>
        <begin position="774"/>
        <end position="786"/>
    </location>
</feature>
<evidence type="ECO:0000256" key="4">
    <source>
        <dbReference type="ARBA" id="ARBA00022679"/>
    </source>
</evidence>
<keyword evidence="3" id="KW-0723">Serine/threonine-protein kinase</keyword>
<dbReference type="PROSITE" id="PS50835">
    <property type="entry name" value="IG_LIKE"/>
    <property type="match status" value="1"/>
</dbReference>
<feature type="region of interest" description="Disordered" evidence="10">
    <location>
        <begin position="841"/>
        <end position="927"/>
    </location>
</feature>
<dbReference type="GO" id="GO:0005524">
    <property type="term" value="F:ATP binding"/>
    <property type="evidence" value="ECO:0007669"/>
    <property type="project" value="InterPro"/>
</dbReference>
<dbReference type="InterPro" id="IPR036179">
    <property type="entry name" value="Ig-like_dom_sf"/>
</dbReference>
<evidence type="ECO:0000256" key="8">
    <source>
        <dbReference type="ARBA" id="ARBA00047899"/>
    </source>
</evidence>
<dbReference type="Proteomes" id="UP000261480">
    <property type="component" value="Unplaced"/>
</dbReference>
<evidence type="ECO:0000256" key="2">
    <source>
        <dbReference type="ARBA" id="ARBA00012513"/>
    </source>
</evidence>
<comment type="catalytic activity">
    <reaction evidence="9">
        <text>L-seryl-[protein] + ATP = O-phospho-L-seryl-[protein] + ADP + H(+)</text>
        <dbReference type="Rhea" id="RHEA:17989"/>
        <dbReference type="Rhea" id="RHEA-COMP:9863"/>
        <dbReference type="Rhea" id="RHEA-COMP:11604"/>
        <dbReference type="ChEBI" id="CHEBI:15378"/>
        <dbReference type="ChEBI" id="CHEBI:29999"/>
        <dbReference type="ChEBI" id="CHEBI:30616"/>
        <dbReference type="ChEBI" id="CHEBI:83421"/>
        <dbReference type="ChEBI" id="CHEBI:456216"/>
        <dbReference type="EC" id="2.7.11.1"/>
    </reaction>
</comment>
<dbReference type="Ensembl" id="ENSPMET00000026633.1">
    <property type="protein sequence ID" value="ENSPMEP00000032597.1"/>
    <property type="gene ID" value="ENSPMEG00000020562.1"/>
</dbReference>
<feature type="compositionally biased region" description="Basic and acidic residues" evidence="10">
    <location>
        <begin position="864"/>
        <end position="878"/>
    </location>
</feature>
<dbReference type="InterPro" id="IPR013783">
    <property type="entry name" value="Ig-like_fold"/>
</dbReference>
<protein>
    <recommendedName>
        <fullName evidence="2">non-specific serine/threonine protein kinase</fullName>
        <ecNumber evidence="2">2.7.11.1</ecNumber>
    </recommendedName>
</protein>
<dbReference type="CTD" id="115701"/>
<dbReference type="RefSeq" id="XP_014844055.1">
    <property type="nucleotide sequence ID" value="XM_014988569.1"/>
</dbReference>
<dbReference type="InterPro" id="IPR013098">
    <property type="entry name" value="Ig_I-set"/>
</dbReference>
<dbReference type="PROSITE" id="PS51158">
    <property type="entry name" value="ALPHA_KINASE"/>
    <property type="match status" value="1"/>
</dbReference>